<dbReference type="GeneTree" id="ENSGT00390000000367"/>
<accession>A0A3P8VYE5</accession>
<keyword evidence="2" id="KW-1185">Reference proteome</keyword>
<dbReference type="RefSeq" id="XP_008327061.1">
    <property type="nucleotide sequence ID" value="XM_008328839.2"/>
</dbReference>
<evidence type="ECO:0000313" key="1">
    <source>
        <dbReference type="Ensembl" id="ENSCSEP00000020283.1"/>
    </source>
</evidence>
<dbReference type="OMA" id="AKEYWCE"/>
<dbReference type="PANTHER" id="PTHR21084">
    <property type="entry name" value="DENSE INCISORS"/>
    <property type="match status" value="1"/>
</dbReference>
<evidence type="ECO:0000313" key="2">
    <source>
        <dbReference type="Proteomes" id="UP000265120"/>
    </source>
</evidence>
<name>A0A3P8VYE5_CYNSE</name>
<proteinExistence type="predicted"/>
<dbReference type="OrthoDB" id="6407068at2759"/>
<dbReference type="Ensembl" id="ENSCSET00000020529.1">
    <property type="protein sequence ID" value="ENSCSEP00000020279.1"/>
    <property type="gene ID" value="ENSCSEG00000012941.1"/>
</dbReference>
<dbReference type="GeneID" id="103392261"/>
<dbReference type="InterPro" id="IPR026698">
    <property type="entry name" value="UPF_C3orf38"/>
</dbReference>
<dbReference type="PANTHER" id="PTHR21084:SF1">
    <property type="entry name" value="DENSE INCISORS"/>
    <property type="match status" value="1"/>
</dbReference>
<dbReference type="STRING" id="244447.ENSCSEP00000020279"/>
<reference evidence="1 2" key="1">
    <citation type="journal article" date="2014" name="Nat. Genet.">
        <title>Whole-genome sequence of a flatfish provides insights into ZW sex chromosome evolution and adaptation to a benthic lifestyle.</title>
        <authorList>
            <person name="Chen S."/>
            <person name="Zhang G."/>
            <person name="Shao C."/>
            <person name="Huang Q."/>
            <person name="Liu G."/>
            <person name="Zhang P."/>
            <person name="Song W."/>
            <person name="An N."/>
            <person name="Chalopin D."/>
            <person name="Volff J.N."/>
            <person name="Hong Y."/>
            <person name="Li Q."/>
            <person name="Sha Z."/>
            <person name="Zhou H."/>
            <person name="Xie M."/>
            <person name="Yu Q."/>
            <person name="Liu Y."/>
            <person name="Xiang H."/>
            <person name="Wang N."/>
            <person name="Wu K."/>
            <person name="Yang C."/>
            <person name="Zhou Q."/>
            <person name="Liao X."/>
            <person name="Yang L."/>
            <person name="Hu Q."/>
            <person name="Zhang J."/>
            <person name="Meng L."/>
            <person name="Jin L."/>
            <person name="Tian Y."/>
            <person name="Lian J."/>
            <person name="Yang J."/>
            <person name="Miao G."/>
            <person name="Liu S."/>
            <person name="Liang Z."/>
            <person name="Yan F."/>
            <person name="Li Y."/>
            <person name="Sun B."/>
            <person name="Zhang H."/>
            <person name="Zhang J."/>
            <person name="Zhu Y."/>
            <person name="Du M."/>
            <person name="Zhao Y."/>
            <person name="Schartl M."/>
            <person name="Tang Q."/>
            <person name="Wang J."/>
        </authorList>
    </citation>
    <scope>NUCLEOTIDE SEQUENCE</scope>
</reference>
<dbReference type="KEGG" id="csem:103392261"/>
<dbReference type="Pfam" id="PF15008">
    <property type="entry name" value="DUF4518"/>
    <property type="match status" value="1"/>
</dbReference>
<dbReference type="AlphaFoldDB" id="A0A3P8VYE5"/>
<dbReference type="Proteomes" id="UP000265120">
    <property type="component" value="Chromosome 16"/>
</dbReference>
<reference evidence="1" key="2">
    <citation type="submission" date="2025-05" db="UniProtKB">
        <authorList>
            <consortium name="Ensembl"/>
        </authorList>
    </citation>
    <scope>IDENTIFICATION</scope>
</reference>
<sequence>MSGLSETERTGCATILTLMSAADVHSLTDTVTNKLIVVENTTEAVETILSFSKNAEEFLRRKKVQRDLIFKYLVNQGVVMPPNSEKHQLVKRTLELWSSGKVVSDKSSQEEKKGILHKQPTDVSANVVEVGFDPQVLGQQFCQWFFQLLNSQNPSLGQQPEDWGPQHFWPDVKLHLLSRTGSEQTQDEFIGADLVSLRLLALTKEERLLLSPNLEPHGLRALMSPHGLVLVAVAGTIHRGSVCLGVFEQICGLIRSPLEKNSWKIKVIDLKIRAQDALPGTEVAAPALTYSSSELQFLCS</sequence>
<organism evidence="1 2">
    <name type="scientific">Cynoglossus semilaevis</name>
    <name type="common">Tongue sole</name>
    <dbReference type="NCBI Taxonomy" id="244447"/>
    <lineage>
        <taxon>Eukaryota</taxon>
        <taxon>Metazoa</taxon>
        <taxon>Chordata</taxon>
        <taxon>Craniata</taxon>
        <taxon>Vertebrata</taxon>
        <taxon>Euteleostomi</taxon>
        <taxon>Actinopterygii</taxon>
        <taxon>Neopterygii</taxon>
        <taxon>Teleostei</taxon>
        <taxon>Neoteleostei</taxon>
        <taxon>Acanthomorphata</taxon>
        <taxon>Carangaria</taxon>
        <taxon>Pleuronectiformes</taxon>
        <taxon>Pleuronectoidei</taxon>
        <taxon>Cynoglossidae</taxon>
        <taxon>Cynoglossinae</taxon>
        <taxon>Cynoglossus</taxon>
    </lineage>
</organism>
<dbReference type="Ensembl" id="ENSCSET00000020533.1">
    <property type="protein sequence ID" value="ENSCSEP00000020283.1"/>
    <property type="gene ID" value="ENSCSEG00000012941.1"/>
</dbReference>
<protein>
    <submittedName>
        <fullName evidence="1">Chromosome 3 open reading frame 38</fullName>
    </submittedName>
</protein>